<name>A0A075B3E2_ROZAC</name>
<feature type="chain" id="PRO_5040560267" evidence="1">
    <location>
        <begin position="18"/>
        <end position="254"/>
    </location>
</feature>
<reference evidence="2 4" key="1">
    <citation type="journal article" date="2013" name="Curr. Biol.">
        <title>Shared signatures of parasitism and phylogenomics unite Cryptomycota and microsporidia.</title>
        <authorList>
            <person name="James T.Y."/>
            <person name="Pelin A."/>
            <person name="Bonen L."/>
            <person name="Ahrendt S."/>
            <person name="Sain D."/>
            <person name="Corradi N."/>
            <person name="Stajich J.E."/>
        </authorList>
    </citation>
    <scope>NUCLEOTIDE SEQUENCE [LARGE SCALE GENOMIC DNA]</scope>
    <source>
        <strain evidence="2">CSF55</strain>
        <strain evidence="2">CSF55</strain>
    </source>
</reference>
<evidence type="ECO:0000313" key="3">
    <source>
        <dbReference type="EMBL" id="RKP19468.1"/>
    </source>
</evidence>
<feature type="signal peptide" evidence="1">
    <location>
        <begin position="1"/>
        <end position="17"/>
    </location>
</feature>
<evidence type="ECO:0000313" key="5">
    <source>
        <dbReference type="Proteomes" id="UP000281549"/>
    </source>
</evidence>
<organism evidence="2 4">
    <name type="scientific">Rozella allomycis (strain CSF55)</name>
    <dbReference type="NCBI Taxonomy" id="988480"/>
    <lineage>
        <taxon>Eukaryota</taxon>
        <taxon>Fungi</taxon>
        <taxon>Fungi incertae sedis</taxon>
        <taxon>Cryptomycota</taxon>
        <taxon>Cryptomycota incertae sedis</taxon>
        <taxon>Rozella</taxon>
    </lineage>
</organism>
<evidence type="ECO:0000313" key="4">
    <source>
        <dbReference type="Proteomes" id="UP000030755"/>
    </source>
</evidence>
<dbReference type="HOGENOM" id="CLU_072391_0_0_1"/>
<reference evidence="5" key="2">
    <citation type="journal article" date="2018" name="Nat. Microbiol.">
        <title>Leveraging single-cell genomics to expand the fungal tree of life.</title>
        <authorList>
            <person name="Ahrendt S.R."/>
            <person name="Quandt C.A."/>
            <person name="Ciobanu D."/>
            <person name="Clum A."/>
            <person name="Salamov A."/>
            <person name="Andreopoulos B."/>
            <person name="Cheng J.F."/>
            <person name="Woyke T."/>
            <person name="Pelin A."/>
            <person name="Henrissat B."/>
            <person name="Reynolds N.K."/>
            <person name="Benny G.L."/>
            <person name="Smith M.E."/>
            <person name="James T.Y."/>
            <person name="Grigoriev I.V."/>
        </authorList>
    </citation>
    <scope>NUCLEOTIDE SEQUENCE [LARGE SCALE GENOMIC DNA]</scope>
    <source>
        <strain evidence="5">CSF55</strain>
    </source>
</reference>
<reference evidence="3" key="3">
    <citation type="submission" date="2018-08" db="EMBL/GenBank/DDBJ databases">
        <title>Leveraging single-cell genomics to expand the Fungal Tree of Life.</title>
        <authorList>
            <consortium name="DOE Joint Genome Institute"/>
            <person name="Ahrendt S.R."/>
            <person name="Quandt C.A."/>
            <person name="Ciobanu D."/>
            <person name="Clum A."/>
            <person name="Salamov A."/>
            <person name="Andreopoulos B."/>
            <person name="Cheng J.-F."/>
            <person name="Woyke T."/>
            <person name="Pelin A."/>
            <person name="Henrissat B."/>
            <person name="Reynolds N."/>
            <person name="Benny G.L."/>
            <person name="Smith M.E."/>
            <person name="James T.Y."/>
            <person name="Grigoriev I.V."/>
        </authorList>
    </citation>
    <scope>NUCLEOTIDE SEQUENCE</scope>
    <source>
        <strain evidence="3">CSF55</strain>
    </source>
</reference>
<proteinExistence type="predicted"/>
<protein>
    <submittedName>
        <fullName evidence="2">Uncharacterized protein</fullName>
    </submittedName>
</protein>
<evidence type="ECO:0000256" key="1">
    <source>
        <dbReference type="SAM" id="SignalP"/>
    </source>
</evidence>
<dbReference type="Proteomes" id="UP000281549">
    <property type="component" value="Unassembled WGS sequence"/>
</dbReference>
<dbReference type="EMBL" id="KE560355">
    <property type="protein sequence ID" value="EPZ37065.1"/>
    <property type="molecule type" value="Genomic_DNA"/>
</dbReference>
<evidence type="ECO:0000313" key="2">
    <source>
        <dbReference type="EMBL" id="EPZ37065.1"/>
    </source>
</evidence>
<sequence>MLKKFIPTVLIIQSVLCSTIPQRKSVAEVPRFLESLLNLNQISDDDSLVQAHSSQELAGQPLSISSRDEEFNPRIMSNAQYIVDVLNRGKIGRRAQEKREYEKARKMLNDLGCRRKVRAALYKVKYFLSSKLQMKYRDVLASPGFFSDQEKDKINELFLQVGYSEIIDELNKDISWTRPVSPRTLKIVLSSTKYYSVAERQKVVGLFRGGSKDAILQTRKEVRKLLEEDSSWTRPVRDDALKQIEEDLAMELMR</sequence>
<dbReference type="Proteomes" id="UP000030755">
    <property type="component" value="Unassembled WGS sequence"/>
</dbReference>
<keyword evidence="4" id="KW-1185">Reference proteome</keyword>
<dbReference type="AlphaFoldDB" id="A0A075B3E2"/>
<gene>
    <name evidence="2" type="ORF">O9G_005803</name>
    <name evidence="3" type="ORF">ROZALSC1DRAFT_28941</name>
</gene>
<accession>A0A075B3E2</accession>
<keyword evidence="1" id="KW-0732">Signal</keyword>
<dbReference type="EMBL" id="ML005218">
    <property type="protein sequence ID" value="RKP19468.1"/>
    <property type="molecule type" value="Genomic_DNA"/>
</dbReference>